<reference evidence="2" key="2">
    <citation type="submission" date="2021-03" db="UniProtKB">
        <authorList>
            <consortium name="EnsemblPlants"/>
        </authorList>
    </citation>
    <scope>IDENTIFICATION</scope>
</reference>
<dbReference type="EnsemblPlants" id="AUR62025108-RA">
    <property type="protein sequence ID" value="AUR62025108-RA:cds"/>
    <property type="gene ID" value="AUR62025108"/>
</dbReference>
<reference evidence="2" key="1">
    <citation type="journal article" date="2017" name="Nature">
        <title>The genome of Chenopodium quinoa.</title>
        <authorList>
            <person name="Jarvis D.E."/>
            <person name="Ho Y.S."/>
            <person name="Lightfoot D.J."/>
            <person name="Schmoeckel S.M."/>
            <person name="Li B."/>
            <person name="Borm T.J.A."/>
            <person name="Ohyanagi H."/>
            <person name="Mineta K."/>
            <person name="Michell C.T."/>
            <person name="Saber N."/>
            <person name="Kharbatia N.M."/>
            <person name="Rupper R.R."/>
            <person name="Sharp A.R."/>
            <person name="Dally N."/>
            <person name="Boughton B.A."/>
            <person name="Woo Y.H."/>
            <person name="Gao G."/>
            <person name="Schijlen E.G.W.M."/>
            <person name="Guo X."/>
            <person name="Momin A.A."/>
            <person name="Negrao S."/>
            <person name="Al-Babili S."/>
            <person name="Gehring C."/>
            <person name="Roessner U."/>
            <person name="Jung C."/>
            <person name="Murphy K."/>
            <person name="Arold S.T."/>
            <person name="Gojobori T."/>
            <person name="van der Linden C.G."/>
            <person name="van Loo E.N."/>
            <person name="Jellen E.N."/>
            <person name="Maughan P.J."/>
            <person name="Tester M."/>
        </authorList>
    </citation>
    <scope>NUCLEOTIDE SEQUENCE [LARGE SCALE GENOMIC DNA]</scope>
    <source>
        <strain evidence="2">cv. PI 614886</strain>
    </source>
</reference>
<evidence type="ECO:0000313" key="2">
    <source>
        <dbReference type="EnsemblPlants" id="AUR62025108-RA:cds"/>
    </source>
</evidence>
<feature type="region of interest" description="Disordered" evidence="1">
    <location>
        <begin position="350"/>
        <end position="428"/>
    </location>
</feature>
<feature type="region of interest" description="Disordered" evidence="1">
    <location>
        <begin position="173"/>
        <end position="194"/>
    </location>
</feature>
<protein>
    <recommendedName>
        <fullName evidence="4">Zinc knuckle CX2CX4HX4C domain-containing protein</fullName>
    </recommendedName>
</protein>
<evidence type="ECO:0008006" key="4">
    <source>
        <dbReference type="Google" id="ProtNLM"/>
    </source>
</evidence>
<dbReference type="AlphaFoldDB" id="A0A803M882"/>
<proteinExistence type="predicted"/>
<name>A0A803M882_CHEQI</name>
<feature type="compositionally biased region" description="Basic and acidic residues" evidence="1">
    <location>
        <begin position="173"/>
        <end position="185"/>
    </location>
</feature>
<sequence length="428" mass="47451">MGIGGEGGLGIAGGRGTGSSKWIDMKYERLADFRFFYGRVDHTDRDCQFKEITNDQDEGLFFQYGPWLRATPRKRTKISIAERERDKKWRDGLKSRNLAKPLSYDDPGAIKLGPPGVARKLIFRKEQDKSEEPRADQTPKVRQAQLRIEKVQEGSKSVLRTRAVGQVTNNDISKVDGAESDENRGEISAAEEGMEASPMFAEPDGKVVVEKGGFSFDEVAKASSLPSSTSEGQGTSYIPHIICSIDKRMSIGGSWKRLVRDNRPDNLTGCETSTKVKEGSRKRGLEQVEEEVITKQTKGGLLSQAGDGGFMTSYFDKPTPARTTLPAARFHRPSCQTPLSRCADRPKTLLQRRRPPSPPQNHQPPFYHHENPKLKVAGNTLQTLENPRSQPPSPSSVPFPSTSLPHAPISSLIPFSRLDFDPSPLRIP</sequence>
<evidence type="ECO:0000313" key="3">
    <source>
        <dbReference type="Proteomes" id="UP000596660"/>
    </source>
</evidence>
<organism evidence="2 3">
    <name type="scientific">Chenopodium quinoa</name>
    <name type="common">Quinoa</name>
    <dbReference type="NCBI Taxonomy" id="63459"/>
    <lineage>
        <taxon>Eukaryota</taxon>
        <taxon>Viridiplantae</taxon>
        <taxon>Streptophyta</taxon>
        <taxon>Embryophyta</taxon>
        <taxon>Tracheophyta</taxon>
        <taxon>Spermatophyta</taxon>
        <taxon>Magnoliopsida</taxon>
        <taxon>eudicotyledons</taxon>
        <taxon>Gunneridae</taxon>
        <taxon>Pentapetalae</taxon>
        <taxon>Caryophyllales</taxon>
        <taxon>Chenopodiaceae</taxon>
        <taxon>Chenopodioideae</taxon>
        <taxon>Atripliceae</taxon>
        <taxon>Chenopodium</taxon>
    </lineage>
</organism>
<dbReference type="Gramene" id="AUR62025108-RA">
    <property type="protein sequence ID" value="AUR62025108-RA:cds"/>
    <property type="gene ID" value="AUR62025108"/>
</dbReference>
<evidence type="ECO:0000256" key="1">
    <source>
        <dbReference type="SAM" id="MobiDB-lite"/>
    </source>
</evidence>
<accession>A0A803M882</accession>
<dbReference type="Proteomes" id="UP000596660">
    <property type="component" value="Unplaced"/>
</dbReference>
<keyword evidence="3" id="KW-1185">Reference proteome</keyword>